<evidence type="ECO:0000259" key="4">
    <source>
        <dbReference type="PROSITE" id="PS50897"/>
    </source>
</evidence>
<evidence type="ECO:0000313" key="5">
    <source>
        <dbReference type="EMBL" id="PVH36304.1"/>
    </source>
</evidence>
<reference evidence="5" key="1">
    <citation type="submission" date="2018-04" db="EMBL/GenBank/DDBJ databases">
        <title>WGS assembly of Panicum hallii.</title>
        <authorList>
            <person name="Lovell J."/>
            <person name="Jenkins J."/>
            <person name="Lowry D."/>
            <person name="Mamidi S."/>
            <person name="Sreedasyam A."/>
            <person name="Weng X."/>
            <person name="Barry K."/>
            <person name="Bonette J."/>
            <person name="Campitelli B."/>
            <person name="Daum C."/>
            <person name="Gordon S."/>
            <person name="Gould B."/>
            <person name="Lipzen A."/>
            <person name="Macqueen A."/>
            <person name="Palacio-Mejia J."/>
            <person name="Plott C."/>
            <person name="Shakirov E."/>
            <person name="Shu S."/>
            <person name="Yoshinaga Y."/>
            <person name="Zane M."/>
            <person name="Rokhsar D."/>
            <person name="Grimwood J."/>
            <person name="Schmutz J."/>
            <person name="Juenger T."/>
        </authorList>
    </citation>
    <scope>NUCLEOTIDE SEQUENCE [LARGE SCALE GENOMIC DNA]</scope>
    <source>
        <strain evidence="5">FIL2</strain>
    </source>
</reference>
<name>A0A2T8IF51_9POAL</name>
<dbReference type="PROSITE" id="PS50897">
    <property type="entry name" value="CTLH"/>
    <property type="match status" value="1"/>
</dbReference>
<dbReference type="Gramene" id="PVH36304">
    <property type="protein sequence ID" value="PVH36304"/>
    <property type="gene ID" value="PAHAL_6G043100"/>
</dbReference>
<dbReference type="SMART" id="SM00667">
    <property type="entry name" value="LisH"/>
    <property type="match status" value="1"/>
</dbReference>
<keyword evidence="2" id="KW-0677">Repeat</keyword>
<evidence type="ECO:0000256" key="2">
    <source>
        <dbReference type="ARBA" id="ARBA00022737"/>
    </source>
</evidence>
<dbReference type="PANTHER" id="PTHR44083:SF5">
    <property type="entry name" value="PROTEIN TOPLESS-RELATED PROTEIN 2"/>
    <property type="match status" value="1"/>
</dbReference>
<protein>
    <recommendedName>
        <fullName evidence="4">CTLH domain-containing protein</fullName>
    </recommendedName>
</protein>
<organism evidence="5">
    <name type="scientific">Panicum hallii</name>
    <dbReference type="NCBI Taxonomy" id="206008"/>
    <lineage>
        <taxon>Eukaryota</taxon>
        <taxon>Viridiplantae</taxon>
        <taxon>Streptophyta</taxon>
        <taxon>Embryophyta</taxon>
        <taxon>Tracheophyta</taxon>
        <taxon>Spermatophyta</taxon>
        <taxon>Magnoliopsida</taxon>
        <taxon>Liliopsida</taxon>
        <taxon>Poales</taxon>
        <taxon>Poaceae</taxon>
        <taxon>PACMAD clade</taxon>
        <taxon>Panicoideae</taxon>
        <taxon>Panicodae</taxon>
        <taxon>Paniceae</taxon>
        <taxon>Panicinae</taxon>
        <taxon>Panicum</taxon>
        <taxon>Panicum sect. Panicum</taxon>
    </lineage>
</organism>
<keyword evidence="1" id="KW-0853">WD repeat</keyword>
<evidence type="ECO:0000256" key="1">
    <source>
        <dbReference type="ARBA" id="ARBA00022574"/>
    </source>
</evidence>
<feature type="domain" description="CTLH" evidence="4">
    <location>
        <begin position="43"/>
        <end position="100"/>
    </location>
</feature>
<dbReference type="GO" id="GO:0006355">
    <property type="term" value="P:regulation of DNA-templated transcription"/>
    <property type="evidence" value="ECO:0007669"/>
    <property type="project" value="InterPro"/>
</dbReference>
<dbReference type="InterPro" id="IPR006594">
    <property type="entry name" value="LisH"/>
</dbReference>
<dbReference type="AlphaFoldDB" id="A0A2T8IF51"/>
<gene>
    <name evidence="5" type="ORF">PAHAL_6G043100</name>
</gene>
<sequence length="131" mass="14434">MADPDPAEAQRLCKELQLLVLQHLHEQGYKEVAHRLEQESGLYLDTKHLEDLVQCGAWDDAERYLGGFTEGCEDPGSAKIFVAIRKQKYLEALGRNQEPTDGAVHVWEPSTHDNGADPATSAVSGSSTEIC</sequence>
<dbReference type="PANTHER" id="PTHR44083">
    <property type="entry name" value="TOPLESS-RELATED PROTEIN 1-RELATED"/>
    <property type="match status" value="1"/>
</dbReference>
<dbReference type="EMBL" id="CM008051">
    <property type="protein sequence ID" value="PVH36304.1"/>
    <property type="molecule type" value="Genomic_DNA"/>
</dbReference>
<dbReference type="PROSITE" id="PS50896">
    <property type="entry name" value="LISH"/>
    <property type="match status" value="1"/>
</dbReference>
<feature type="compositionally biased region" description="Polar residues" evidence="3">
    <location>
        <begin position="121"/>
        <end position="131"/>
    </location>
</feature>
<evidence type="ECO:0000256" key="3">
    <source>
        <dbReference type="SAM" id="MobiDB-lite"/>
    </source>
</evidence>
<accession>A0A2T8IF51</accession>
<dbReference type="Pfam" id="PF21889">
    <property type="entry name" value="TPR1-like_2nd"/>
    <property type="match status" value="1"/>
</dbReference>
<dbReference type="Proteomes" id="UP000243499">
    <property type="component" value="Chromosome 6"/>
</dbReference>
<proteinExistence type="predicted"/>
<dbReference type="InterPro" id="IPR006595">
    <property type="entry name" value="CTLH_C"/>
</dbReference>
<dbReference type="InterPro" id="IPR054080">
    <property type="entry name" value="TPR1-like_2nd"/>
</dbReference>
<dbReference type="InterPro" id="IPR027728">
    <property type="entry name" value="Topless_fam"/>
</dbReference>
<feature type="region of interest" description="Disordered" evidence="3">
    <location>
        <begin position="100"/>
        <end position="131"/>
    </location>
</feature>